<evidence type="ECO:0000313" key="2">
    <source>
        <dbReference type="EMBL" id="RKF22539.1"/>
    </source>
</evidence>
<sequence length="89" mass="9320">MGVVFLIVVGAIFGWLASIWVRAESSSAILLNMGIGIVGALLADIFISPLLSNSSIFGGTNSVGTLLVSLLGSVALLVAFNFIRNRQLR</sequence>
<dbReference type="Proteomes" id="UP000284395">
    <property type="component" value="Unassembled WGS sequence"/>
</dbReference>
<gene>
    <name evidence="2" type="ORF">D6851_04795</name>
</gene>
<keyword evidence="1" id="KW-1133">Transmembrane helix</keyword>
<feature type="transmembrane region" description="Helical" evidence="1">
    <location>
        <begin position="30"/>
        <end position="51"/>
    </location>
</feature>
<keyword evidence="1" id="KW-0812">Transmembrane</keyword>
<keyword evidence="3" id="KW-1185">Reference proteome</keyword>
<evidence type="ECO:0000313" key="3">
    <source>
        <dbReference type="Proteomes" id="UP000284395"/>
    </source>
</evidence>
<dbReference type="OrthoDB" id="964123at2"/>
<organism evidence="2 3">
    <name type="scientific">Altericroceibacterium spongiae</name>
    <dbReference type="NCBI Taxonomy" id="2320269"/>
    <lineage>
        <taxon>Bacteria</taxon>
        <taxon>Pseudomonadati</taxon>
        <taxon>Pseudomonadota</taxon>
        <taxon>Alphaproteobacteria</taxon>
        <taxon>Sphingomonadales</taxon>
        <taxon>Erythrobacteraceae</taxon>
        <taxon>Altericroceibacterium</taxon>
    </lineage>
</organism>
<dbReference type="RefSeq" id="WP_120323735.1">
    <property type="nucleotide sequence ID" value="NZ_RAPF01000002.1"/>
</dbReference>
<evidence type="ECO:0000256" key="1">
    <source>
        <dbReference type="SAM" id="Phobius"/>
    </source>
</evidence>
<proteinExistence type="predicted"/>
<dbReference type="AlphaFoldDB" id="A0A420EPD5"/>
<dbReference type="EMBL" id="RAPF01000002">
    <property type="protein sequence ID" value="RKF22539.1"/>
    <property type="molecule type" value="Genomic_DNA"/>
</dbReference>
<accession>A0A420EPD5</accession>
<reference evidence="2 3" key="1">
    <citation type="submission" date="2018-09" db="EMBL/GenBank/DDBJ databases">
        <title>Altererythrobacter spongiae sp. nov., isolated from a marine sponge.</title>
        <authorList>
            <person name="Zhuang L."/>
            <person name="Luo L."/>
        </authorList>
    </citation>
    <scope>NUCLEOTIDE SEQUENCE [LARGE SCALE GENOMIC DNA]</scope>
    <source>
        <strain evidence="2 3">HN-Y73</strain>
    </source>
</reference>
<feature type="transmembrane region" description="Helical" evidence="1">
    <location>
        <begin position="63"/>
        <end position="83"/>
    </location>
</feature>
<name>A0A420EPD5_9SPHN</name>
<feature type="transmembrane region" description="Helical" evidence="1">
    <location>
        <begin position="6"/>
        <end position="23"/>
    </location>
</feature>
<protein>
    <submittedName>
        <fullName evidence="2">GlsB/YeaQ/YmgE family stress response membrane protein</fullName>
    </submittedName>
</protein>
<keyword evidence="1" id="KW-0472">Membrane</keyword>
<comment type="caution">
    <text evidence="2">The sequence shown here is derived from an EMBL/GenBank/DDBJ whole genome shotgun (WGS) entry which is preliminary data.</text>
</comment>